<keyword evidence="3" id="KW-1185">Reference proteome</keyword>
<dbReference type="Proteomes" id="UP001197236">
    <property type="component" value="Unassembled WGS sequence"/>
</dbReference>
<keyword evidence="1" id="KW-0472">Membrane</keyword>
<evidence type="ECO:0000313" key="3">
    <source>
        <dbReference type="Proteomes" id="UP001197236"/>
    </source>
</evidence>
<dbReference type="SUPFAM" id="SSF103473">
    <property type="entry name" value="MFS general substrate transporter"/>
    <property type="match status" value="1"/>
</dbReference>
<evidence type="ECO:0008006" key="4">
    <source>
        <dbReference type="Google" id="ProtNLM"/>
    </source>
</evidence>
<keyword evidence="1" id="KW-0812">Transmembrane</keyword>
<feature type="transmembrane region" description="Helical" evidence="1">
    <location>
        <begin position="136"/>
        <end position="155"/>
    </location>
</feature>
<name>A0ABS6VA92_9GAMM</name>
<evidence type="ECO:0000313" key="2">
    <source>
        <dbReference type="EMBL" id="MBW1256189.1"/>
    </source>
</evidence>
<feature type="transmembrane region" description="Helical" evidence="1">
    <location>
        <begin position="105"/>
        <end position="124"/>
    </location>
</feature>
<dbReference type="RefSeq" id="WP_063879471.1">
    <property type="nucleotide sequence ID" value="NZ_JAHVXU010000001.1"/>
</dbReference>
<organism evidence="2 3">
    <name type="scientific">Pantoea allii</name>
    <dbReference type="NCBI Taxonomy" id="574096"/>
    <lineage>
        <taxon>Bacteria</taxon>
        <taxon>Pseudomonadati</taxon>
        <taxon>Pseudomonadota</taxon>
        <taxon>Gammaproteobacteria</taxon>
        <taxon>Enterobacterales</taxon>
        <taxon>Erwiniaceae</taxon>
        <taxon>Pantoea</taxon>
    </lineage>
</organism>
<sequence length="189" mass="20255">MAIFTLPESDSVTEEGRNITSGILLSLLVAELVLIFSFAMTQGFIAGGMGLSSLLASFFFGTMLARLGIMKRQQVVTRLCYGFLLAACGLVLLIIAFQNPHNACLLLPGVGLSGLGQGWVAEPLKRHWKEIRPSGLRVSVMVLAMIFSSVIILLARHWGGFTGATGLLTDLALLGGLYCKIIQQTGISR</sequence>
<evidence type="ECO:0000256" key="1">
    <source>
        <dbReference type="SAM" id="Phobius"/>
    </source>
</evidence>
<gene>
    <name evidence="2" type="ORF">KYI95_03030</name>
</gene>
<feature type="transmembrane region" description="Helical" evidence="1">
    <location>
        <begin position="161"/>
        <end position="179"/>
    </location>
</feature>
<keyword evidence="1" id="KW-1133">Transmembrane helix</keyword>
<protein>
    <recommendedName>
        <fullName evidence="4">Intracellular septation protein A</fullName>
    </recommendedName>
</protein>
<proteinExistence type="predicted"/>
<accession>A0ABS6VA92</accession>
<reference evidence="2 3" key="1">
    <citation type="submission" date="2021-07" db="EMBL/GenBank/DDBJ databases">
        <title>A novel phosphonate cluster across the Pantoea species complex is important for pathogenicity in onion.</title>
        <authorList>
            <person name="Zhao M."/>
            <person name="Stice S."/>
            <person name="Shin G.Y."/>
            <person name="Coutinho T."/>
            <person name="Gitaitis R."/>
            <person name="Kvitko B."/>
            <person name="Dutta B."/>
        </authorList>
    </citation>
    <scope>NUCLEOTIDE SEQUENCE [LARGE SCALE GENOMIC DNA]</scope>
    <source>
        <strain evidence="2 3">BD 382</strain>
    </source>
</reference>
<feature type="transmembrane region" description="Helical" evidence="1">
    <location>
        <begin position="21"/>
        <end position="39"/>
    </location>
</feature>
<dbReference type="InterPro" id="IPR036259">
    <property type="entry name" value="MFS_trans_sf"/>
</dbReference>
<dbReference type="EMBL" id="JAHVXZ010000001">
    <property type="protein sequence ID" value="MBW1256189.1"/>
    <property type="molecule type" value="Genomic_DNA"/>
</dbReference>
<comment type="caution">
    <text evidence="2">The sequence shown here is derived from an EMBL/GenBank/DDBJ whole genome shotgun (WGS) entry which is preliminary data.</text>
</comment>
<feature type="transmembrane region" description="Helical" evidence="1">
    <location>
        <begin position="79"/>
        <end position="99"/>
    </location>
</feature>
<feature type="transmembrane region" description="Helical" evidence="1">
    <location>
        <begin position="45"/>
        <end position="67"/>
    </location>
</feature>